<organism evidence="10 11">
    <name type="scientific">Sphaerosporella brunnea</name>
    <dbReference type="NCBI Taxonomy" id="1250544"/>
    <lineage>
        <taxon>Eukaryota</taxon>
        <taxon>Fungi</taxon>
        <taxon>Dikarya</taxon>
        <taxon>Ascomycota</taxon>
        <taxon>Pezizomycotina</taxon>
        <taxon>Pezizomycetes</taxon>
        <taxon>Pezizales</taxon>
        <taxon>Pyronemataceae</taxon>
        <taxon>Sphaerosporella</taxon>
    </lineage>
</organism>
<evidence type="ECO:0000256" key="8">
    <source>
        <dbReference type="SAM" id="MobiDB-lite"/>
    </source>
</evidence>
<evidence type="ECO:0000259" key="9">
    <source>
        <dbReference type="PROSITE" id="PS50048"/>
    </source>
</evidence>
<feature type="domain" description="Zn(2)-C6 fungal-type" evidence="9">
    <location>
        <begin position="39"/>
        <end position="73"/>
    </location>
</feature>
<dbReference type="GO" id="GO:0005634">
    <property type="term" value="C:nucleus"/>
    <property type="evidence" value="ECO:0007669"/>
    <property type="project" value="UniProtKB-SubCell"/>
</dbReference>
<dbReference type="GO" id="GO:0008270">
    <property type="term" value="F:zinc ion binding"/>
    <property type="evidence" value="ECO:0007669"/>
    <property type="project" value="InterPro"/>
</dbReference>
<feature type="compositionally biased region" description="Polar residues" evidence="8">
    <location>
        <begin position="265"/>
        <end position="274"/>
    </location>
</feature>
<dbReference type="Proteomes" id="UP000326924">
    <property type="component" value="Unassembled WGS sequence"/>
</dbReference>
<feature type="compositionally biased region" description="Low complexity" evidence="8">
    <location>
        <begin position="185"/>
        <end position="198"/>
    </location>
</feature>
<dbReference type="GO" id="GO:0000981">
    <property type="term" value="F:DNA-binding transcription factor activity, RNA polymerase II-specific"/>
    <property type="evidence" value="ECO:0007669"/>
    <property type="project" value="InterPro"/>
</dbReference>
<dbReference type="Pfam" id="PF00172">
    <property type="entry name" value="Zn_clus"/>
    <property type="match status" value="1"/>
</dbReference>
<dbReference type="Gene3D" id="4.10.240.10">
    <property type="entry name" value="Zn(2)-C6 fungal-type DNA-binding domain"/>
    <property type="match status" value="1"/>
</dbReference>
<proteinExistence type="predicted"/>
<dbReference type="InParanoid" id="A0A5J5EDG6"/>
<keyword evidence="2" id="KW-0479">Metal-binding</keyword>
<protein>
    <submittedName>
        <fullName evidence="10">Putative C6 transcription factor</fullName>
    </submittedName>
</protein>
<feature type="region of interest" description="Disordered" evidence="8">
    <location>
        <begin position="1"/>
        <end position="32"/>
    </location>
</feature>
<keyword evidence="6" id="KW-0804">Transcription</keyword>
<gene>
    <name evidence="10" type="ORF">FN846DRAFT_896583</name>
</gene>
<dbReference type="EMBL" id="VXIS01000605">
    <property type="protein sequence ID" value="KAA8892748.1"/>
    <property type="molecule type" value="Genomic_DNA"/>
</dbReference>
<reference evidence="10 11" key="1">
    <citation type="submission" date="2019-09" db="EMBL/GenBank/DDBJ databases">
        <title>Draft genome of the ectomycorrhizal ascomycete Sphaerosporella brunnea.</title>
        <authorList>
            <consortium name="DOE Joint Genome Institute"/>
            <person name="Benucci G.M."/>
            <person name="Marozzi G."/>
            <person name="Antonielli L."/>
            <person name="Sanchez S."/>
            <person name="Marco P."/>
            <person name="Wang X."/>
            <person name="Falini L.B."/>
            <person name="Barry K."/>
            <person name="Haridas S."/>
            <person name="Lipzen A."/>
            <person name="Labutti K."/>
            <person name="Grigoriev I.V."/>
            <person name="Murat C."/>
            <person name="Martin F."/>
            <person name="Albertini E."/>
            <person name="Donnini D."/>
            <person name="Bonito G."/>
        </authorList>
    </citation>
    <scope>NUCLEOTIDE SEQUENCE [LARGE SCALE GENOMIC DNA]</scope>
    <source>
        <strain evidence="10 11">Sb_GMNB300</strain>
    </source>
</reference>
<evidence type="ECO:0000256" key="6">
    <source>
        <dbReference type="ARBA" id="ARBA00023163"/>
    </source>
</evidence>
<dbReference type="PROSITE" id="PS00463">
    <property type="entry name" value="ZN2_CY6_FUNGAL_1"/>
    <property type="match status" value="1"/>
</dbReference>
<dbReference type="CDD" id="cd00067">
    <property type="entry name" value="GAL4"/>
    <property type="match status" value="1"/>
</dbReference>
<dbReference type="SUPFAM" id="SSF57701">
    <property type="entry name" value="Zn2/Cys6 DNA-binding domain"/>
    <property type="match status" value="1"/>
</dbReference>
<comment type="caution">
    <text evidence="10">The sequence shown here is derived from an EMBL/GenBank/DDBJ whole genome shotgun (WGS) entry which is preliminary data.</text>
</comment>
<dbReference type="AlphaFoldDB" id="A0A5J5EDG6"/>
<feature type="region of interest" description="Disordered" evidence="8">
    <location>
        <begin position="103"/>
        <end position="311"/>
    </location>
</feature>
<name>A0A5J5EDG6_9PEZI</name>
<dbReference type="GO" id="GO:0003677">
    <property type="term" value="F:DNA binding"/>
    <property type="evidence" value="ECO:0007669"/>
    <property type="project" value="UniProtKB-KW"/>
</dbReference>
<dbReference type="InterPro" id="IPR001138">
    <property type="entry name" value="Zn2Cys6_DnaBD"/>
</dbReference>
<dbReference type="InterPro" id="IPR051615">
    <property type="entry name" value="Transcr_Regulatory_Elem"/>
</dbReference>
<keyword evidence="11" id="KW-1185">Reference proteome</keyword>
<dbReference type="PROSITE" id="PS50048">
    <property type="entry name" value="ZN2_CY6_FUNGAL_2"/>
    <property type="match status" value="1"/>
</dbReference>
<evidence type="ECO:0000256" key="7">
    <source>
        <dbReference type="ARBA" id="ARBA00023242"/>
    </source>
</evidence>
<comment type="subcellular location">
    <subcellularLocation>
        <location evidence="1">Nucleus</location>
    </subcellularLocation>
</comment>
<accession>A0A5J5EDG6</accession>
<evidence type="ECO:0000256" key="2">
    <source>
        <dbReference type="ARBA" id="ARBA00022723"/>
    </source>
</evidence>
<sequence length="311" mass="33790">MFGTPNPNGMGGPPVPPNTYHIPPHYHQQPAPRQRTAIACRYCRRRKIRCSGFETSTDGRCANCMRFNQECVFTPVSSQTGPIQAFIPAPAGAVAGRTQQIYGPHGTPLPAGYMQETQAHLPPPPYNRSGTEQQPSYMPAQDDRTHHPTLPLPATPVDSFYTRRGSGDNLQQAHPHYPNQPPSPSSHLHSPGHFPSSSMNGSSSTYAPSGYGQGPPPHMAGSYTFPPRPESPGSRSAGEAPSVSPQPPHQRFHPPMLPPHRSEMSGPSTPSLPMSIQGLIDHEPPHARQLHSARTAPDSDMLNRLNYRTGL</sequence>
<evidence type="ECO:0000256" key="4">
    <source>
        <dbReference type="ARBA" id="ARBA00023015"/>
    </source>
</evidence>
<evidence type="ECO:0000313" key="10">
    <source>
        <dbReference type="EMBL" id="KAA8892748.1"/>
    </source>
</evidence>
<keyword evidence="7" id="KW-0539">Nucleus</keyword>
<evidence type="ECO:0000256" key="5">
    <source>
        <dbReference type="ARBA" id="ARBA00023125"/>
    </source>
</evidence>
<dbReference type="PANTHER" id="PTHR31313:SF81">
    <property type="entry name" value="TY1 ENHANCER ACTIVATOR"/>
    <property type="match status" value="1"/>
</dbReference>
<evidence type="ECO:0000256" key="3">
    <source>
        <dbReference type="ARBA" id="ARBA00022833"/>
    </source>
</evidence>
<dbReference type="OrthoDB" id="5401558at2759"/>
<keyword evidence="4" id="KW-0805">Transcription regulation</keyword>
<evidence type="ECO:0000256" key="1">
    <source>
        <dbReference type="ARBA" id="ARBA00004123"/>
    </source>
</evidence>
<dbReference type="PANTHER" id="PTHR31313">
    <property type="entry name" value="TY1 ENHANCER ACTIVATOR"/>
    <property type="match status" value="1"/>
</dbReference>
<keyword evidence="3" id="KW-0862">Zinc</keyword>
<dbReference type="InterPro" id="IPR036864">
    <property type="entry name" value="Zn2-C6_fun-type_DNA-bd_sf"/>
</dbReference>
<dbReference type="SMART" id="SM00066">
    <property type="entry name" value="GAL4"/>
    <property type="match status" value="1"/>
</dbReference>
<evidence type="ECO:0000313" key="11">
    <source>
        <dbReference type="Proteomes" id="UP000326924"/>
    </source>
</evidence>
<keyword evidence="5" id="KW-0238">DNA-binding</keyword>